<dbReference type="Proteomes" id="UP001609175">
    <property type="component" value="Unassembled WGS sequence"/>
</dbReference>
<dbReference type="InterPro" id="IPR046275">
    <property type="entry name" value="DUF6308"/>
</dbReference>
<dbReference type="RefSeq" id="WP_395119450.1">
    <property type="nucleotide sequence ID" value="NZ_JBIMSO010000143.1"/>
</dbReference>
<protein>
    <submittedName>
        <fullName evidence="1">DUF6308 family protein</fullName>
    </submittedName>
</protein>
<reference evidence="1 2" key="1">
    <citation type="submission" date="2024-10" db="EMBL/GenBank/DDBJ databases">
        <authorList>
            <person name="Riesco R."/>
        </authorList>
    </citation>
    <scope>NUCLEOTIDE SEQUENCE [LARGE SCALE GENOMIC DNA]</scope>
    <source>
        <strain evidence="1 2">NCIMB 15449</strain>
    </source>
</reference>
<organism evidence="1 2">
    <name type="scientific">Antrihabitans spumae</name>
    <dbReference type="NCBI Taxonomy" id="3373370"/>
    <lineage>
        <taxon>Bacteria</taxon>
        <taxon>Bacillati</taxon>
        <taxon>Actinomycetota</taxon>
        <taxon>Actinomycetes</taxon>
        <taxon>Mycobacteriales</taxon>
        <taxon>Nocardiaceae</taxon>
        <taxon>Antrihabitans</taxon>
    </lineage>
</organism>
<dbReference type="Pfam" id="PF19827">
    <property type="entry name" value="DUF6308"/>
    <property type="match status" value="1"/>
</dbReference>
<dbReference type="EMBL" id="JBIMSO010000143">
    <property type="protein sequence ID" value="MFH5212252.1"/>
    <property type="molecule type" value="Genomic_DNA"/>
</dbReference>
<sequence>MLLTLPSTLQTSDDGSAIDSLRRYYGHPYLDEGRCYVGAYYDSWDTHKSTADDSDRFTADDLIAVTFLSVNVKPLAARQILATHADRYTDLLAQIGPDRNLTDESDTPTPAWPAWQLDTELRKLPGIGRTIASKLMARKRPQLLPIWDTVIAAVLNAHNHHLEPIRVALRHNDSELDRRLRRIRDAAGLPDQISVLRTLDVVTWMDGKARGY</sequence>
<proteinExistence type="predicted"/>
<comment type="caution">
    <text evidence="1">The sequence shown here is derived from an EMBL/GenBank/DDBJ whole genome shotgun (WGS) entry which is preliminary data.</text>
</comment>
<accession>A0ABW7JW66</accession>
<gene>
    <name evidence="1" type="ORF">ACHIPZ_29205</name>
</gene>
<name>A0ABW7JW66_9NOCA</name>
<evidence type="ECO:0000313" key="2">
    <source>
        <dbReference type="Proteomes" id="UP001609175"/>
    </source>
</evidence>
<evidence type="ECO:0000313" key="1">
    <source>
        <dbReference type="EMBL" id="MFH5212252.1"/>
    </source>
</evidence>